<reference evidence="3 4" key="1">
    <citation type="submission" date="2020-05" db="EMBL/GenBank/DDBJ databases">
        <title>Genomic Encyclopedia of Type Strains, Phase IV (KMG-V): Genome sequencing to study the core and pangenomes of soil and plant-associated prokaryotes.</title>
        <authorList>
            <person name="Whitman W."/>
        </authorList>
    </citation>
    <scope>NUCLEOTIDE SEQUENCE [LARGE SCALE GENOMIC DNA]</scope>
    <source>
        <strain evidence="3 4">C29</strain>
    </source>
</reference>
<name>A0ABX2G5J8_9BURK</name>
<dbReference type="EMBL" id="JABSNM010000009">
    <property type="protein sequence ID" value="NRT56679.1"/>
    <property type="molecule type" value="Genomic_DNA"/>
</dbReference>
<evidence type="ECO:0000259" key="2">
    <source>
        <dbReference type="Pfam" id="PF07589"/>
    </source>
</evidence>
<dbReference type="Proteomes" id="UP001516061">
    <property type="component" value="Unassembled WGS sequence"/>
</dbReference>
<dbReference type="InterPro" id="IPR013424">
    <property type="entry name" value="Ice-binding_C"/>
</dbReference>
<protein>
    <recommendedName>
        <fullName evidence="2">Ice-binding protein C-terminal domain-containing protein</fullName>
    </recommendedName>
</protein>
<evidence type="ECO:0000313" key="3">
    <source>
        <dbReference type="EMBL" id="NRT56679.1"/>
    </source>
</evidence>
<proteinExistence type="predicted"/>
<comment type="caution">
    <text evidence="3">The sequence shown here is derived from an EMBL/GenBank/DDBJ whole genome shotgun (WGS) entry which is preliminary data.</text>
</comment>
<sequence>MRKTLIALAASLLAATAAHAATNLVANGTFDNPDLATGSFEQVSVLNFNDLQWGHYSGGTGVTKLVDVGGEQFAQIATGDIMYAGFTAATSGTYNISFDYNGSGLWGLSSASWAQSVIGYSFVTPQAGWTTQTATASLVAGESYKIYFGGMVTPPAFYPTLNIDNVSVAAAVPEPETYAMMLAGLGAIGLMSRRRMHKQG</sequence>
<evidence type="ECO:0000256" key="1">
    <source>
        <dbReference type="SAM" id="SignalP"/>
    </source>
</evidence>
<keyword evidence="4" id="KW-1185">Reference proteome</keyword>
<dbReference type="RefSeq" id="WP_286180731.1">
    <property type="nucleotide sequence ID" value="NZ_JABSNM010000009.1"/>
</dbReference>
<organism evidence="3 4">
    <name type="scientific">Sphaerotilus uruguayifluvii</name>
    <dbReference type="NCBI Taxonomy" id="2735897"/>
    <lineage>
        <taxon>Bacteria</taxon>
        <taxon>Pseudomonadati</taxon>
        <taxon>Pseudomonadota</taxon>
        <taxon>Betaproteobacteria</taxon>
        <taxon>Burkholderiales</taxon>
        <taxon>Sphaerotilaceae</taxon>
        <taxon>Sphaerotilus</taxon>
    </lineage>
</organism>
<dbReference type="Pfam" id="PF07589">
    <property type="entry name" value="PEP-CTERM"/>
    <property type="match status" value="1"/>
</dbReference>
<dbReference type="NCBIfam" id="NF035944">
    <property type="entry name" value="PEPxxWA-CTERM"/>
    <property type="match status" value="1"/>
</dbReference>
<feature type="domain" description="Ice-binding protein C-terminal" evidence="2">
    <location>
        <begin position="171"/>
        <end position="195"/>
    </location>
</feature>
<evidence type="ECO:0000313" key="4">
    <source>
        <dbReference type="Proteomes" id="UP001516061"/>
    </source>
</evidence>
<feature type="signal peptide" evidence="1">
    <location>
        <begin position="1"/>
        <end position="20"/>
    </location>
</feature>
<dbReference type="NCBIfam" id="TIGR02595">
    <property type="entry name" value="PEP_CTERM"/>
    <property type="match status" value="1"/>
</dbReference>
<keyword evidence="1" id="KW-0732">Signal</keyword>
<gene>
    <name evidence="3" type="ORF">HNQ01_002422</name>
</gene>
<feature type="chain" id="PRO_5046994093" description="Ice-binding protein C-terminal domain-containing protein" evidence="1">
    <location>
        <begin position="21"/>
        <end position="200"/>
    </location>
</feature>
<accession>A0ABX2G5J8</accession>